<dbReference type="InterPro" id="IPR015943">
    <property type="entry name" value="WD40/YVTN_repeat-like_dom_sf"/>
</dbReference>
<feature type="repeat" description="WD" evidence="1">
    <location>
        <begin position="824"/>
        <end position="851"/>
    </location>
</feature>
<dbReference type="Gene3D" id="3.40.50.300">
    <property type="entry name" value="P-loop containing nucleotide triphosphate hydrolases"/>
    <property type="match status" value="1"/>
</dbReference>
<dbReference type="SUPFAM" id="SSF141571">
    <property type="entry name" value="Pentapeptide repeat-like"/>
    <property type="match status" value="1"/>
</dbReference>
<dbReference type="Proteomes" id="UP000189670">
    <property type="component" value="Unassembled WGS sequence"/>
</dbReference>
<evidence type="ECO:0000259" key="2">
    <source>
        <dbReference type="Pfam" id="PF05729"/>
    </source>
</evidence>
<reference evidence="5" key="1">
    <citation type="submission" date="2012-11" db="EMBL/GenBank/DDBJ databases">
        <authorList>
            <person name="Lucero-Rivera Y.E."/>
            <person name="Tovar-Ramirez D."/>
        </authorList>
    </citation>
    <scope>NUCLEOTIDE SEQUENCE [LARGE SCALE GENOMIC DNA]</scope>
    <source>
        <strain evidence="5">Araruama</strain>
    </source>
</reference>
<dbReference type="PROSITE" id="PS50294">
    <property type="entry name" value="WD_REPEATS_REGION"/>
    <property type="match status" value="1"/>
</dbReference>
<dbReference type="SMART" id="SM00320">
    <property type="entry name" value="WD40"/>
    <property type="match status" value="3"/>
</dbReference>
<dbReference type="Pfam" id="PF05729">
    <property type="entry name" value="NACHT"/>
    <property type="match status" value="1"/>
</dbReference>
<dbReference type="InterPro" id="IPR051082">
    <property type="entry name" value="Pentapeptide-BTB/POZ_domain"/>
</dbReference>
<dbReference type="Gene3D" id="2.160.20.80">
    <property type="entry name" value="E3 ubiquitin-protein ligase SopA"/>
    <property type="match status" value="1"/>
</dbReference>
<dbReference type="PANTHER" id="PTHR14136:SF17">
    <property type="entry name" value="BTB_POZ DOMAIN-CONTAINING PROTEIN KCTD9"/>
    <property type="match status" value="1"/>
</dbReference>
<accession>A0A1V1NYX5</accession>
<feature type="domain" description="NACHT" evidence="2">
    <location>
        <begin position="199"/>
        <end position="377"/>
    </location>
</feature>
<evidence type="ECO:0000313" key="4">
    <source>
        <dbReference type="EMBL" id="ETR67763.1"/>
    </source>
</evidence>
<dbReference type="Gene3D" id="2.130.10.10">
    <property type="entry name" value="YVTN repeat-like/Quinoprotein amine dehydrogenase"/>
    <property type="match status" value="1"/>
</dbReference>
<dbReference type="SUPFAM" id="SSF52540">
    <property type="entry name" value="P-loop containing nucleoside triphosphate hydrolases"/>
    <property type="match status" value="1"/>
</dbReference>
<evidence type="ECO:0000313" key="5">
    <source>
        <dbReference type="Proteomes" id="UP000189670"/>
    </source>
</evidence>
<comment type="caution">
    <text evidence="4">The sequence shown here is derived from an EMBL/GenBank/DDBJ whole genome shotgun (WGS) entry which is preliminary data.</text>
</comment>
<organism evidence="4 5">
    <name type="scientific">Candidatus Magnetoglobus multicellularis str. Araruama</name>
    <dbReference type="NCBI Taxonomy" id="890399"/>
    <lineage>
        <taxon>Bacteria</taxon>
        <taxon>Pseudomonadati</taxon>
        <taxon>Thermodesulfobacteriota</taxon>
        <taxon>Desulfobacteria</taxon>
        <taxon>Desulfobacterales</taxon>
        <taxon>Desulfobacteraceae</taxon>
        <taxon>Candidatus Magnetoglobus</taxon>
    </lineage>
</organism>
<evidence type="ECO:0000259" key="3">
    <source>
        <dbReference type="Pfam" id="PF12894"/>
    </source>
</evidence>
<proteinExistence type="predicted"/>
<feature type="non-terminal residue" evidence="4">
    <location>
        <position position="851"/>
    </location>
</feature>
<dbReference type="InterPro" id="IPR007111">
    <property type="entry name" value="NACHT_NTPase"/>
</dbReference>
<dbReference type="Pfam" id="PF12894">
    <property type="entry name" value="ANAPC4_WD40"/>
    <property type="match status" value="1"/>
</dbReference>
<dbReference type="InterPro" id="IPR027417">
    <property type="entry name" value="P-loop_NTPase"/>
</dbReference>
<dbReference type="InterPro" id="IPR024977">
    <property type="entry name" value="Apc4-like_WD40_dom"/>
</dbReference>
<dbReference type="EMBL" id="ATBP01001226">
    <property type="protein sequence ID" value="ETR67763.1"/>
    <property type="molecule type" value="Genomic_DNA"/>
</dbReference>
<dbReference type="PANTHER" id="PTHR14136">
    <property type="entry name" value="BTB_POZ DOMAIN-CONTAINING PROTEIN KCTD9"/>
    <property type="match status" value="1"/>
</dbReference>
<dbReference type="AlphaFoldDB" id="A0A1V1NYX5"/>
<dbReference type="PROSITE" id="PS50082">
    <property type="entry name" value="WD_REPEATS_2"/>
    <property type="match status" value="1"/>
</dbReference>
<dbReference type="InterPro" id="IPR001646">
    <property type="entry name" value="5peptide_repeat"/>
</dbReference>
<sequence>MYYATRSIEPSSSTNKDTLIIDTLGAQLKGFMTEIADVYALINFDVYANQRIEGLPNSFVIKREVSGIGGFTISAIVVCHDRMTETELAYLLDKKSHLQQEYMDYKWISVTAMGYDNHLRSRLEKNNFSCTTYSELLLTLLPLSEYEKKRCDDCKAWIDEKWEGKDLFIRPNLETDTIFENQQALAYFSRWLGTEKDNVLIVLGDLGTGKSTLAQFLFYDLAKTFLSDPLRHPAPILIPLKEVRKEVSLEGIIISHFAQNQINIDFNRFSHLVRVGKIIIFFDGFDEMADRVQWKVTQSNFNELLRAGQGRGKVFLTCRTHYFKDRREQVSLIIGKGPRLSSTETVLYKELKQKTGAALVYLKEFNKDQIKDYLRRVRPEAYESDFKKIQRIHNLEELAHRPLLLDLIVNSLPQLEKHQDVNAANLYAIFTNLWIDRERQKGHGKVIDSKLKLAILFQLTWQMWHEEKEEIHYTDLVQFLKQFEGSQTIKWSSDVLDDIFREMMTASFLKRDDDGNFAFMHRSFMEFFLARRIHITFSANPKAIPTVLNTRRFDRKVIFFLTLLDRGQNKLKEPLKKILTQPYAKNISENALQILYWSVRIGCNMEDEINDMQLLQKKTGDSIPKGIQMSSALLQEMVFEGADFTEADFSGADLTRANLNHAILDRADLHSAQMDGVRAEHIRAIDANFRQAAIKKASFNNSDLTDSTFVGVFKDASFVNVKGLDISKKFDPASLQAIIQRVCLSAVTQVQVMPDGQSCMMGTDNGLVLIYRLSDNKYAWIFEDDITSIKTITCSNDGKLLAYAGTGTKIIVRKTQTGKTVHTLNKHRHDISGLNFSPCGKYLASASLDHR</sequence>
<feature type="domain" description="Anaphase-promoting complex subunit 4-like WD40" evidence="3">
    <location>
        <begin position="761"/>
        <end position="837"/>
    </location>
</feature>
<gene>
    <name evidence="4" type="ORF">OMM_11245</name>
</gene>
<dbReference type="Pfam" id="PF00805">
    <property type="entry name" value="Pentapeptide"/>
    <property type="match status" value="1"/>
</dbReference>
<dbReference type="SUPFAM" id="SSF50978">
    <property type="entry name" value="WD40 repeat-like"/>
    <property type="match status" value="1"/>
</dbReference>
<keyword evidence="1" id="KW-0853">WD repeat</keyword>
<dbReference type="InterPro" id="IPR001680">
    <property type="entry name" value="WD40_rpt"/>
</dbReference>
<evidence type="ECO:0000256" key="1">
    <source>
        <dbReference type="PROSITE-ProRule" id="PRU00221"/>
    </source>
</evidence>
<dbReference type="InterPro" id="IPR036322">
    <property type="entry name" value="WD40_repeat_dom_sf"/>
</dbReference>
<protein>
    <submittedName>
        <fullName evidence="4">Uncharacterized protein</fullName>
    </submittedName>
</protein>
<name>A0A1V1NYX5_9BACT</name>